<feature type="transmembrane region" description="Helical" evidence="2">
    <location>
        <begin position="132"/>
        <end position="152"/>
    </location>
</feature>
<dbReference type="NCBIfam" id="TIGR03370">
    <property type="entry name" value="VPLPA-CTERM"/>
    <property type="match status" value="1"/>
</dbReference>
<proteinExistence type="predicted"/>
<keyword evidence="5" id="KW-1185">Reference proteome</keyword>
<dbReference type="RefSeq" id="WP_165922980.1">
    <property type="nucleotide sequence ID" value="NZ_BHVT01000010.1"/>
</dbReference>
<reference evidence="4 5" key="1">
    <citation type="submission" date="2019-03" db="EMBL/GenBank/DDBJ databases">
        <title>Genomic Encyclopedia of Type Strains, Phase IV (KMG-IV): sequencing the most valuable type-strain genomes for metagenomic binning, comparative biology and taxonomic classification.</title>
        <authorList>
            <person name="Goeker M."/>
        </authorList>
    </citation>
    <scope>NUCLEOTIDE SEQUENCE [LARGE SCALE GENOMIC DNA]</scope>
    <source>
        <strain evidence="4 5">DSM 100309</strain>
    </source>
</reference>
<evidence type="ECO:0000256" key="1">
    <source>
        <dbReference type="SAM" id="MobiDB-lite"/>
    </source>
</evidence>
<comment type="caution">
    <text evidence="4">The sequence shown here is derived from an EMBL/GenBank/DDBJ whole genome shotgun (WGS) entry which is preliminary data.</text>
</comment>
<evidence type="ECO:0000313" key="4">
    <source>
        <dbReference type="EMBL" id="TCV85129.1"/>
    </source>
</evidence>
<feature type="compositionally biased region" description="Polar residues" evidence="1">
    <location>
        <begin position="71"/>
        <end position="84"/>
    </location>
</feature>
<gene>
    <name evidence="4" type="ORF">EDC63_11018</name>
</gene>
<feature type="compositionally biased region" description="Basic and acidic residues" evidence="1">
    <location>
        <begin position="48"/>
        <end position="68"/>
    </location>
</feature>
<keyword evidence="3" id="KW-0732">Signal</keyword>
<feature type="chain" id="PRO_5020383155" evidence="3">
    <location>
        <begin position="23"/>
        <end position="156"/>
    </location>
</feature>
<dbReference type="EMBL" id="SMCO01000010">
    <property type="protein sequence ID" value="TCV85129.1"/>
    <property type="molecule type" value="Genomic_DNA"/>
</dbReference>
<name>A0A4V2W1Q7_9PROT</name>
<feature type="region of interest" description="Disordered" evidence="1">
    <location>
        <begin position="48"/>
        <end position="104"/>
    </location>
</feature>
<sequence>MKLQLTLLAAVMAAISTFSAQASFVNSDKGLEKASLHANVNGQFSWDVRDEKRNDKSIKNLSEHDSKSKSKVGQSLSEQFAKNTGKSGDDKDDDRDEKAGSDFFGHLSHSHLPSGIGTQVTLTPSGANVTPVPLPAAVWLLGAGLVGLVGVARRKA</sequence>
<keyword evidence="2" id="KW-1133">Transmembrane helix</keyword>
<keyword evidence="2" id="KW-0812">Transmembrane</keyword>
<evidence type="ECO:0000256" key="2">
    <source>
        <dbReference type="SAM" id="Phobius"/>
    </source>
</evidence>
<evidence type="ECO:0000313" key="5">
    <source>
        <dbReference type="Proteomes" id="UP000295367"/>
    </source>
</evidence>
<organism evidence="4 5">
    <name type="scientific">Sulfurirhabdus autotrophica</name>
    <dbReference type="NCBI Taxonomy" id="1706046"/>
    <lineage>
        <taxon>Bacteria</taxon>
        <taxon>Pseudomonadati</taxon>
        <taxon>Pseudomonadota</taxon>
        <taxon>Betaproteobacteria</taxon>
        <taxon>Nitrosomonadales</taxon>
        <taxon>Sulfuricellaceae</taxon>
        <taxon>Sulfurirhabdus</taxon>
    </lineage>
</organism>
<protein>
    <submittedName>
        <fullName evidence="4">Putative secreted protein</fullName>
    </submittedName>
</protein>
<accession>A0A4V2W1Q7</accession>
<dbReference type="AlphaFoldDB" id="A0A4V2W1Q7"/>
<keyword evidence="2" id="KW-0472">Membrane</keyword>
<feature type="signal peptide" evidence="3">
    <location>
        <begin position="1"/>
        <end position="22"/>
    </location>
</feature>
<dbReference type="Proteomes" id="UP000295367">
    <property type="component" value="Unassembled WGS sequence"/>
</dbReference>
<dbReference type="InterPro" id="IPR022472">
    <property type="entry name" value="VPLPA-CTERM"/>
</dbReference>
<evidence type="ECO:0000256" key="3">
    <source>
        <dbReference type="SAM" id="SignalP"/>
    </source>
</evidence>